<accession>A0A5K1K543</accession>
<dbReference type="EC" id="2.7.11.1" evidence="1"/>
<proteinExistence type="predicted"/>
<keyword evidence="1" id="KW-0418">Kinase</keyword>
<protein>
    <submittedName>
        <fullName evidence="1">Non-specific serine/threonine protein kinase (EC)</fullName>
        <ecNumber evidence="1">2.7.11.1</ecNumber>
    </submittedName>
</protein>
<name>A0A5K1K543_9APHY</name>
<organism evidence="1">
    <name type="scientific">Ganoderma boninense</name>
    <dbReference type="NCBI Taxonomy" id="34458"/>
    <lineage>
        <taxon>Eukaryota</taxon>
        <taxon>Fungi</taxon>
        <taxon>Dikarya</taxon>
        <taxon>Basidiomycota</taxon>
        <taxon>Agaricomycotina</taxon>
        <taxon>Agaricomycetes</taxon>
        <taxon>Polyporales</taxon>
        <taxon>Polyporaceae</taxon>
        <taxon>Ganoderma</taxon>
    </lineage>
</organism>
<dbReference type="GO" id="GO:0004674">
    <property type="term" value="F:protein serine/threonine kinase activity"/>
    <property type="evidence" value="ECO:0007669"/>
    <property type="project" value="UniProtKB-KW"/>
</dbReference>
<evidence type="ECO:0000313" key="1">
    <source>
        <dbReference type="EMBL" id="VWP00967.1"/>
    </source>
</evidence>
<dbReference type="EMBL" id="LR728990">
    <property type="protein sequence ID" value="VWP00967.1"/>
    <property type="molecule type" value="Genomic_DNA"/>
</dbReference>
<gene>
    <name evidence="1" type="primary">I1RP88</name>
</gene>
<keyword evidence="1" id="KW-0723">Serine/threonine-protein kinase</keyword>
<sequence length="154" mass="17217">MSDVETTAVPIAESKPPMLLLIDTDAKWTGRDVDSLTLYVDAPVAALSITLPIPQRVDMLPNPRIFDDWIALIQGEAATRCEISVHQRVLLLDIALTYRAFGRGLPNVNTSIFKTFSDCLVETARTLDDHESAEEFLRSIIEWVHTKLPDVSVR</sequence>
<reference evidence="1" key="1">
    <citation type="submission" date="2019-10" db="EMBL/GenBank/DDBJ databases">
        <authorList>
            <person name="Nor Muhammad N."/>
        </authorList>
    </citation>
    <scope>NUCLEOTIDE SEQUENCE</scope>
</reference>
<dbReference type="AlphaFoldDB" id="A0A5K1K543"/>
<keyword evidence="1" id="KW-0808">Transferase</keyword>